<comment type="subcellular location">
    <subcellularLocation>
        <location evidence="1 8">Cell membrane</location>
        <topology evidence="1 8">Multi-pass membrane protein</topology>
    </subcellularLocation>
</comment>
<dbReference type="RefSeq" id="WP_003186233.1">
    <property type="nucleotide sequence ID" value="NZ_BEXU01000002.1"/>
</dbReference>
<evidence type="ECO:0000256" key="8">
    <source>
        <dbReference type="HAMAP-Rule" id="MF_01143"/>
    </source>
</evidence>
<evidence type="ECO:0000256" key="4">
    <source>
        <dbReference type="ARBA" id="ARBA00022692"/>
    </source>
</evidence>
<evidence type="ECO:0000313" key="10">
    <source>
        <dbReference type="EMBL" id="TWL27447.1"/>
    </source>
</evidence>
<reference evidence="10 11" key="1">
    <citation type="submission" date="2019-06" db="EMBL/GenBank/DDBJ databases">
        <title>Genome sequence analysis of &gt;100 Bacillus licheniformis strains suggests intrinsic resistance to this species.</title>
        <authorList>
            <person name="Wels M."/>
            <person name="Siezen R.J."/>
            <person name="Johansen E."/>
            <person name="Stuer-Lauridsen B."/>
            <person name="Bjerre K."/>
            <person name="Nielsen B.K.K."/>
        </authorList>
    </citation>
    <scope>NUCLEOTIDE SEQUENCE [LARGE SCALE GENOMIC DNA]</scope>
    <source>
        <strain evidence="10 11">BAC-16736</strain>
    </source>
</reference>
<dbReference type="Proteomes" id="UP000435910">
    <property type="component" value="Unassembled WGS sequence"/>
</dbReference>
<keyword evidence="7 8" id="KW-0472">Membrane</keyword>
<dbReference type="GO" id="GO:0019835">
    <property type="term" value="P:cytolysis"/>
    <property type="evidence" value="ECO:0007669"/>
    <property type="project" value="UniProtKB-UniRule"/>
</dbReference>
<keyword evidence="5 8" id="KW-0204">Cytolysis</keyword>
<organism evidence="10 11">
    <name type="scientific">Bacillus licheniformis</name>
    <dbReference type="NCBI Taxonomy" id="1402"/>
    <lineage>
        <taxon>Bacteria</taxon>
        <taxon>Bacillati</taxon>
        <taxon>Bacillota</taxon>
        <taxon>Bacilli</taxon>
        <taxon>Bacillales</taxon>
        <taxon>Bacillaceae</taxon>
        <taxon>Bacillus</taxon>
    </lineage>
</organism>
<feature type="transmembrane region" description="Helical" evidence="8">
    <location>
        <begin position="88"/>
        <end position="111"/>
    </location>
</feature>
<dbReference type="EMBL" id="NILC01000023">
    <property type="protein sequence ID" value="TWL27447.1"/>
    <property type="molecule type" value="Genomic_DNA"/>
</dbReference>
<dbReference type="GO" id="GO:0031640">
    <property type="term" value="P:killing of cells of another organism"/>
    <property type="evidence" value="ECO:0007669"/>
    <property type="project" value="UniProtKB-KW"/>
</dbReference>
<reference evidence="9 12" key="2">
    <citation type="submission" date="2020-12" db="EMBL/GenBank/DDBJ databases">
        <title>FDA dAtabase for Regulatory Grade micrObial Sequences (FDA-ARGOS): Supporting development and validation of Infectious Disease Dx tests.</title>
        <authorList>
            <person name="Nelson B."/>
            <person name="Plummer A."/>
            <person name="Tallon L."/>
            <person name="Sadzewicz L."/>
            <person name="Zhao X."/>
            <person name="Boylan J."/>
            <person name="Ott S."/>
            <person name="Bowen H."/>
            <person name="Vavikolanu K."/>
            <person name="Mehta A."/>
            <person name="Aluvathingal J."/>
            <person name="Nadendla S."/>
            <person name="Myers T."/>
            <person name="Yan Y."/>
            <person name="Sichtig H."/>
        </authorList>
    </citation>
    <scope>NUCLEOTIDE SEQUENCE [LARGE SCALE GENOMIC DNA]</scope>
    <source>
        <strain evidence="9 12">FDAARGOS_923</strain>
    </source>
</reference>
<accession>A0A1Y0YLB7</accession>
<evidence type="ECO:0000256" key="5">
    <source>
        <dbReference type="ARBA" id="ARBA00022852"/>
    </source>
</evidence>
<evidence type="ECO:0000256" key="2">
    <source>
        <dbReference type="ARBA" id="ARBA00010166"/>
    </source>
</evidence>
<protein>
    <recommendedName>
        <fullName evidence="8">Holin-like protein CidA</fullName>
    </recommendedName>
</protein>
<keyword evidence="4 8" id="KW-0812">Transmembrane</keyword>
<dbReference type="HAMAP" id="MF_01143">
    <property type="entry name" value="CidA"/>
    <property type="match status" value="1"/>
</dbReference>
<comment type="function">
    <text evidence="8">Increases the activity of extracellular murein hydrolases possibly by mediating their export via hole formation. Inhibited by the antiholin-like proteins LrgAB. In an unstressed cell, the LrgAB products probably inhibit the function of the CidA protein. When a cell is stressed by the addition of antibiotics or by other factors in the environment, CidA possibly oligomerizes within the bacterial cell membrane, creating lesions that disrupt the proton motive force, which in turn results in loss of cell viability. These lesions are also hypothesized to regulate the subsequent cell lysis by either allowing the murein hydrolases access to the cell wall substrate and/or regulating their activity by a possible change in the cell wall pH that results from loss of membrane potential.</text>
</comment>
<dbReference type="PANTHER" id="PTHR33931">
    <property type="entry name" value="HOLIN-LIKE PROTEIN CIDA-RELATED"/>
    <property type="match status" value="1"/>
</dbReference>
<dbReference type="InterPro" id="IPR023760">
    <property type="entry name" value="Holin-like_CidA"/>
</dbReference>
<feature type="transmembrane region" description="Helical" evidence="8">
    <location>
        <begin position="60"/>
        <end position="82"/>
    </location>
</feature>
<evidence type="ECO:0000256" key="3">
    <source>
        <dbReference type="ARBA" id="ARBA00022475"/>
    </source>
</evidence>
<feature type="transmembrane region" description="Helical" evidence="8">
    <location>
        <begin position="30"/>
        <end position="48"/>
    </location>
</feature>
<name>A0A1Y0YLB7_BACLI</name>
<dbReference type="PANTHER" id="PTHR33931:SF2">
    <property type="entry name" value="HOLIN-LIKE PROTEIN CIDA"/>
    <property type="match status" value="1"/>
</dbReference>
<comment type="similarity">
    <text evidence="2 8">Belongs to the CidA/LrgA family. CidA subfamily.</text>
</comment>
<dbReference type="GO" id="GO:0012501">
    <property type="term" value="P:programmed cell death"/>
    <property type="evidence" value="ECO:0007669"/>
    <property type="project" value="UniProtKB-UniRule"/>
</dbReference>
<keyword evidence="6 8" id="KW-1133">Transmembrane helix</keyword>
<evidence type="ECO:0000256" key="7">
    <source>
        <dbReference type="ARBA" id="ARBA00023136"/>
    </source>
</evidence>
<dbReference type="OMA" id="NWVRAGA"/>
<dbReference type="SMR" id="A0A1Y0YLB7"/>
<evidence type="ECO:0000313" key="11">
    <source>
        <dbReference type="Proteomes" id="UP000435910"/>
    </source>
</evidence>
<proteinExistence type="inferred from homology"/>
<dbReference type="NCBIfam" id="NF002460">
    <property type="entry name" value="PRK01658.1"/>
    <property type="match status" value="1"/>
</dbReference>
<evidence type="ECO:0000313" key="9">
    <source>
        <dbReference type="EMBL" id="QPR73612.1"/>
    </source>
</evidence>
<sequence length="128" mass="14223">MKTFIKGLGQVALLFLFARFMNLIVEVLHINIPGSILGIIVIFALLHFKIIKLEWIEIGALWLLAELLLFFVPSAVGIMNYGDILAEFGTSIILVVLISTFVVMVSTGMLTQLIAKRKERKKTCSSDA</sequence>
<evidence type="ECO:0000256" key="6">
    <source>
        <dbReference type="ARBA" id="ARBA00022989"/>
    </source>
</evidence>
<gene>
    <name evidence="8" type="primary">cidA</name>
    <name evidence="10" type="ORF">CHCC16736_2768</name>
    <name evidence="9" type="ORF">I6G80_04935</name>
</gene>
<dbReference type="GeneID" id="76975403"/>
<dbReference type="AlphaFoldDB" id="A0A1Y0YLB7"/>
<dbReference type="EMBL" id="CP065647">
    <property type="protein sequence ID" value="QPR73612.1"/>
    <property type="molecule type" value="Genomic_DNA"/>
</dbReference>
<comment type="caution">
    <text evidence="8">Lacks conserved residue(s) required for the propagation of feature annotation.</text>
</comment>
<dbReference type="InterPro" id="IPR005538">
    <property type="entry name" value="LrgA/CidA"/>
</dbReference>
<dbReference type="Proteomes" id="UP000595038">
    <property type="component" value="Chromosome"/>
</dbReference>
<evidence type="ECO:0000256" key="1">
    <source>
        <dbReference type="ARBA" id="ARBA00004651"/>
    </source>
</evidence>
<keyword evidence="3 8" id="KW-1003">Cell membrane</keyword>
<dbReference type="Pfam" id="PF03788">
    <property type="entry name" value="LrgA"/>
    <property type="match status" value="1"/>
</dbReference>
<dbReference type="GO" id="GO:0005886">
    <property type="term" value="C:plasma membrane"/>
    <property type="evidence" value="ECO:0007669"/>
    <property type="project" value="UniProtKB-SubCell"/>
</dbReference>
<evidence type="ECO:0000313" key="12">
    <source>
        <dbReference type="Proteomes" id="UP000595038"/>
    </source>
</evidence>